<organism evidence="5 6">
    <name type="scientific">Pendulispora brunnea</name>
    <dbReference type="NCBI Taxonomy" id="2905690"/>
    <lineage>
        <taxon>Bacteria</taxon>
        <taxon>Pseudomonadati</taxon>
        <taxon>Myxococcota</taxon>
        <taxon>Myxococcia</taxon>
        <taxon>Myxococcales</taxon>
        <taxon>Sorangiineae</taxon>
        <taxon>Pendulisporaceae</taxon>
        <taxon>Pendulispora</taxon>
    </lineage>
</organism>
<dbReference type="RefSeq" id="WP_394842264.1">
    <property type="nucleotide sequence ID" value="NZ_CP089982.1"/>
</dbReference>
<evidence type="ECO:0000256" key="3">
    <source>
        <dbReference type="SAM" id="MobiDB-lite"/>
    </source>
</evidence>
<dbReference type="InterPro" id="IPR001926">
    <property type="entry name" value="TrpB-like_PALP"/>
</dbReference>
<dbReference type="SUPFAM" id="SSF53686">
    <property type="entry name" value="Tryptophan synthase beta subunit-like PLP-dependent enzymes"/>
    <property type="match status" value="1"/>
</dbReference>
<evidence type="ECO:0000313" key="5">
    <source>
        <dbReference type="EMBL" id="WXA91644.1"/>
    </source>
</evidence>
<dbReference type="Gene3D" id="3.40.50.1100">
    <property type="match status" value="2"/>
</dbReference>
<keyword evidence="2" id="KW-0663">Pyridoxal phosphate</keyword>
<sequence>MSSSRRFYEYCMRCQKRFDSDRFRTRCDVCAGAMDVEYDLEKVEIYPNESNPILRYRDLIPVMDPSNCVSVGAGNTPCVHARALGRLLGLPNLFLKDETKNPTGTVKDRPAEVVLSYLKERGTWHFTSSATGNSSTAFARACILNPPFQHSIFVGERWLDRLTFDANERVHVWVLEGKDVSTKEAIAFSRKWERENDVPAEGGFFNIGRREGLKLAYLEAVDQLSTSFDWYVQGVSTAMGAFGTYKGALQYRTLGRVDRIPKMGLVQESTCAPQVHAWREGSSTIQPHHILKNPDGIADALLKGDHSETYPYVHQMMMHTGGTFVSVTADEIRAARRAILEYEGISACCAASTTVAGIRKLVERGEMKPEERILVALTGSDRNPAHHVKTYRRVVRTKDGWEPEVKGAKEAKEAKEDGAAA</sequence>
<feature type="region of interest" description="Disordered" evidence="3">
    <location>
        <begin position="402"/>
        <end position="421"/>
    </location>
</feature>
<gene>
    <name evidence="5" type="ORF">LZC95_34950</name>
</gene>
<evidence type="ECO:0000313" key="6">
    <source>
        <dbReference type="Proteomes" id="UP001379533"/>
    </source>
</evidence>
<dbReference type="InterPro" id="IPR036052">
    <property type="entry name" value="TrpB-like_PALP_sf"/>
</dbReference>
<reference evidence="5 6" key="1">
    <citation type="submission" date="2021-12" db="EMBL/GenBank/DDBJ databases">
        <title>Discovery of the Pendulisporaceae a myxobacterial family with distinct sporulation behavior and unique specialized metabolism.</title>
        <authorList>
            <person name="Garcia R."/>
            <person name="Popoff A."/>
            <person name="Bader C.D."/>
            <person name="Loehr J."/>
            <person name="Walesch S."/>
            <person name="Walt C."/>
            <person name="Boldt J."/>
            <person name="Bunk B."/>
            <person name="Haeckl F.J.F.P.J."/>
            <person name="Gunesch A.P."/>
            <person name="Birkelbach J."/>
            <person name="Nuebel U."/>
            <person name="Pietschmann T."/>
            <person name="Bach T."/>
            <person name="Mueller R."/>
        </authorList>
    </citation>
    <scope>NUCLEOTIDE SEQUENCE [LARGE SCALE GENOMIC DNA]</scope>
    <source>
        <strain evidence="5 6">MSr12523</strain>
    </source>
</reference>
<protein>
    <submittedName>
        <fullName evidence="5">Pyridoxal-phosphate dependent enzyme</fullName>
    </submittedName>
</protein>
<dbReference type="EMBL" id="CP089982">
    <property type="protein sequence ID" value="WXA91644.1"/>
    <property type="molecule type" value="Genomic_DNA"/>
</dbReference>
<evidence type="ECO:0000256" key="1">
    <source>
        <dbReference type="ARBA" id="ARBA00001933"/>
    </source>
</evidence>
<accession>A0ABZ2K4B9</accession>
<comment type="cofactor">
    <cofactor evidence="1">
        <name>pyridoxal 5'-phosphate</name>
        <dbReference type="ChEBI" id="CHEBI:597326"/>
    </cofactor>
</comment>
<dbReference type="Pfam" id="PF00291">
    <property type="entry name" value="PALP"/>
    <property type="match status" value="1"/>
</dbReference>
<evidence type="ECO:0000259" key="4">
    <source>
        <dbReference type="Pfam" id="PF00291"/>
    </source>
</evidence>
<name>A0ABZ2K4B9_9BACT</name>
<proteinExistence type="predicted"/>
<evidence type="ECO:0000256" key="2">
    <source>
        <dbReference type="ARBA" id="ARBA00022898"/>
    </source>
</evidence>
<feature type="domain" description="Tryptophan synthase beta chain-like PALP" evidence="4">
    <location>
        <begin position="70"/>
        <end position="379"/>
    </location>
</feature>
<keyword evidence="6" id="KW-1185">Reference proteome</keyword>
<dbReference type="Proteomes" id="UP001379533">
    <property type="component" value="Chromosome"/>
</dbReference>